<gene>
    <name evidence="6" type="ORF">HYH03_003192</name>
</gene>
<protein>
    <submittedName>
        <fullName evidence="6">Uncharacterized protein</fullName>
    </submittedName>
</protein>
<sequence length="1312" mass="131158">MPFFGDALGAYMLPRTVLELLQQPSGQHLCGVCAESGFAWLLSGQQLYIWRYREGKEARLRVLTLPRPPSPLGPAHVVLVPHGTTAQGPSASSGPLSAPASAAPSSAAADGPLSVAICDAAGRLTVWLDANHLASPVEHQLLSGAQQPAQQRQTGSGPRNGPLVAAFTAARLDLGSGAAFLAALSAADGSLHLLQAGTQGIFPKLLSSPAAAAESRGLVGALGSALSRAVTDAFDPSARYLRKQPAPAPALGLHLGPAPGGGGTHYRLLVLTAEALDCWTVSVGLRPSEALQWSFLNGLVRAHDGRRGGPQGVSNLAFAVAGSHVAVWLAEPPAGARPGATERQHAVQLLELLPEGGPGVCSGVHTVVQSYDEPADPPGTSTLRRLLYAPASHTCLLARWQQQQPSASLDPYGAGFGGGARVCRALWSWDAASGAAAQISEDPDTAAIGAATGDGKAAADGGAAAAGRWVVLSATYGVVEVAAVPPSASASAAPSALMPANLGLDLAAAIANLLDAVLSQAAATAAAGGNLQPLVSGLERRLAALGALGTSAGQATLAHYSTQLLDLLPKQWAGGSAAAAAQAASGVATGPGLGLSVGLAEQLSEKESRHALLLQCLALGGVLHALAPEVLRVLVANSEKLAVASALYRLQAHQRDTMQLGQGAAAGAQAAAALLARLVAEAGAESSEKEHEVLAAPEVFYARPSVSVPRFLGALGRAAEEVEAQATGGLGQRGDSDVTSLRASVRELGSLVAVAVNAAIGRREWLAASHHLASQQVAARLGKPDWLASAETRQALDQLAKAVEAVKPAPSPPSQASVELSYTLYGVTDVLLTCFASAVTAVSAAAARDGGAAGGAAARATLVAEYRAVRGRCASELVADALAEMRAAGLGTPAPDLLVWQVEALCRAHHCYPQLFELCEALAEADPGQAGRLYTHMATLPAEEGLPSSAEDGAGGAAQPLFATYVYGRLLDDGRPADLLALPGQFASGVTAFLQSRHPPPSDLLATHLLQTGAFADAAAVLQQCAASAGAGGKGAGGGGKEGAKGALGGHRRMLAVARLAARAGGAAEAEAAALLQLRLLGVQSRLGLPSDGAPMEPAVLLDQALSAASASSRGGAASSGDGAATATREAAVAAVEVLALMPASVRKSHSSKWQLAWRAVYDADRWDELAAARAAQGGGAASTAAAPGGEWGDTLAATAVARAAAACGGSDALGFGASVVDSAPLDQVARWLRTWALAGGSGGPAAGRGSPGAAAAAAAATDPNGARRVEAVMGALRLGVDAACARGSAEAQPPTANGNGGGAGSDFMVVD</sequence>
<feature type="region of interest" description="Disordered" evidence="5">
    <location>
        <begin position="81"/>
        <end position="104"/>
    </location>
</feature>
<dbReference type="PANTHER" id="PTHR13405">
    <property type="entry name" value="NUCLEAR PORE COMPLEX PROTEIN NUP133"/>
    <property type="match status" value="1"/>
</dbReference>
<keyword evidence="3" id="KW-0813">Transport</keyword>
<dbReference type="GO" id="GO:0031080">
    <property type="term" value="C:nuclear pore outer ring"/>
    <property type="evidence" value="ECO:0007669"/>
    <property type="project" value="TreeGrafter"/>
</dbReference>
<feature type="compositionally biased region" description="Low complexity" evidence="5">
    <location>
        <begin position="88"/>
        <end position="104"/>
    </location>
</feature>
<evidence type="ECO:0000256" key="1">
    <source>
        <dbReference type="ARBA" id="ARBA00004123"/>
    </source>
</evidence>
<evidence type="ECO:0000313" key="6">
    <source>
        <dbReference type="EMBL" id="KAG2499006.1"/>
    </source>
</evidence>
<evidence type="ECO:0000256" key="2">
    <source>
        <dbReference type="ARBA" id="ARBA00005569"/>
    </source>
</evidence>
<dbReference type="InterPro" id="IPR015943">
    <property type="entry name" value="WD40/YVTN_repeat-like_dom_sf"/>
</dbReference>
<evidence type="ECO:0000256" key="4">
    <source>
        <dbReference type="ARBA" id="ARBA00023242"/>
    </source>
</evidence>
<feature type="region of interest" description="Disordered" evidence="5">
    <location>
        <begin position="143"/>
        <end position="162"/>
    </location>
</feature>
<reference evidence="6" key="1">
    <citation type="journal article" date="2020" name="bioRxiv">
        <title>Comparative genomics of Chlamydomonas.</title>
        <authorList>
            <person name="Craig R.J."/>
            <person name="Hasan A.R."/>
            <person name="Ness R.W."/>
            <person name="Keightley P.D."/>
        </authorList>
    </citation>
    <scope>NUCLEOTIDE SEQUENCE</scope>
    <source>
        <strain evidence="6">CCAP 11/70</strain>
    </source>
</reference>
<dbReference type="SUPFAM" id="SSF117289">
    <property type="entry name" value="Nucleoporin domain"/>
    <property type="match status" value="1"/>
</dbReference>
<dbReference type="Proteomes" id="UP000612055">
    <property type="component" value="Unassembled WGS sequence"/>
</dbReference>
<organism evidence="6 7">
    <name type="scientific">Edaphochlamys debaryana</name>
    <dbReference type="NCBI Taxonomy" id="47281"/>
    <lineage>
        <taxon>Eukaryota</taxon>
        <taxon>Viridiplantae</taxon>
        <taxon>Chlorophyta</taxon>
        <taxon>core chlorophytes</taxon>
        <taxon>Chlorophyceae</taxon>
        <taxon>CS clade</taxon>
        <taxon>Chlamydomonadales</taxon>
        <taxon>Chlamydomonadales incertae sedis</taxon>
        <taxon>Edaphochlamys</taxon>
    </lineage>
</organism>
<dbReference type="GO" id="GO:0006606">
    <property type="term" value="P:protein import into nucleus"/>
    <property type="evidence" value="ECO:0007669"/>
    <property type="project" value="TreeGrafter"/>
</dbReference>
<dbReference type="Gene3D" id="2.130.10.10">
    <property type="entry name" value="YVTN repeat-like/Quinoprotein amine dehydrogenase"/>
    <property type="match status" value="1"/>
</dbReference>
<dbReference type="GO" id="GO:0000972">
    <property type="term" value="P:transcription-dependent tethering of RNA polymerase II gene DNA at nuclear periphery"/>
    <property type="evidence" value="ECO:0007669"/>
    <property type="project" value="TreeGrafter"/>
</dbReference>
<feature type="region of interest" description="Disordered" evidence="5">
    <location>
        <begin position="1290"/>
        <end position="1312"/>
    </location>
</feature>
<name>A0A835YAF6_9CHLO</name>
<dbReference type="GO" id="GO:0017056">
    <property type="term" value="F:structural constituent of nuclear pore"/>
    <property type="evidence" value="ECO:0007669"/>
    <property type="project" value="InterPro"/>
</dbReference>
<dbReference type="OrthoDB" id="532435at2759"/>
<evidence type="ECO:0000313" key="7">
    <source>
        <dbReference type="Proteomes" id="UP000612055"/>
    </source>
</evidence>
<keyword evidence="7" id="KW-1185">Reference proteome</keyword>
<dbReference type="EMBL" id="JAEHOE010000008">
    <property type="protein sequence ID" value="KAG2499006.1"/>
    <property type="molecule type" value="Genomic_DNA"/>
</dbReference>
<comment type="similarity">
    <text evidence="2">Belongs to the nucleoporin Nup133 family.</text>
</comment>
<comment type="caution">
    <text evidence="6">The sequence shown here is derived from an EMBL/GenBank/DDBJ whole genome shotgun (WGS) entry which is preliminary data.</text>
</comment>
<dbReference type="GO" id="GO:0016973">
    <property type="term" value="P:poly(A)+ mRNA export from nucleus"/>
    <property type="evidence" value="ECO:0007669"/>
    <property type="project" value="TreeGrafter"/>
</dbReference>
<comment type="subcellular location">
    <subcellularLocation>
        <location evidence="1">Nucleus</location>
    </subcellularLocation>
</comment>
<proteinExistence type="inferred from homology"/>
<dbReference type="InterPro" id="IPR037624">
    <property type="entry name" value="Nup133-like"/>
</dbReference>
<feature type="compositionally biased region" description="Polar residues" evidence="5">
    <location>
        <begin position="143"/>
        <end position="157"/>
    </location>
</feature>
<evidence type="ECO:0000256" key="5">
    <source>
        <dbReference type="SAM" id="MobiDB-lite"/>
    </source>
</evidence>
<evidence type="ECO:0000256" key="3">
    <source>
        <dbReference type="ARBA" id="ARBA00022448"/>
    </source>
</evidence>
<accession>A0A835YAF6</accession>
<dbReference type="PANTHER" id="PTHR13405:SF11">
    <property type="entry name" value="NUCLEAR PORE COMPLEX PROTEIN NUP133"/>
    <property type="match status" value="1"/>
</dbReference>
<keyword evidence="4" id="KW-0539">Nucleus</keyword>